<evidence type="ECO:0000313" key="1">
    <source>
        <dbReference type="EMBL" id="TFD97489.1"/>
    </source>
</evidence>
<sequence>MNESLSKMGRDYLKELLSQCTEPQQLMFKRMYAHKYQEKPINECVDLMDDEKIDWAISQCERTVEKNSDL</sequence>
<dbReference type="EMBL" id="SOML01000003">
    <property type="protein sequence ID" value="TFD97489.1"/>
    <property type="molecule type" value="Genomic_DNA"/>
</dbReference>
<dbReference type="OrthoDB" id="9981659at2"/>
<dbReference type="RefSeq" id="WP_134435958.1">
    <property type="nucleotide sequence ID" value="NZ_SOML01000003.1"/>
</dbReference>
<accession>A0A4Y8L485</accession>
<gene>
    <name evidence="1" type="ORF">E2605_07430</name>
</gene>
<protein>
    <submittedName>
        <fullName evidence="1">Uncharacterized protein</fullName>
    </submittedName>
</protein>
<proteinExistence type="predicted"/>
<evidence type="ECO:0000313" key="2">
    <source>
        <dbReference type="Proteomes" id="UP000297861"/>
    </source>
</evidence>
<dbReference type="AlphaFoldDB" id="A0A4Y8L485"/>
<keyword evidence="2" id="KW-1185">Reference proteome</keyword>
<organism evidence="1 2">
    <name type="scientific">Dysgonomonas capnocytophagoides</name>
    <dbReference type="NCBI Taxonomy" id="45254"/>
    <lineage>
        <taxon>Bacteria</taxon>
        <taxon>Pseudomonadati</taxon>
        <taxon>Bacteroidota</taxon>
        <taxon>Bacteroidia</taxon>
        <taxon>Bacteroidales</taxon>
        <taxon>Dysgonomonadaceae</taxon>
        <taxon>Dysgonomonas</taxon>
    </lineage>
</organism>
<dbReference type="Proteomes" id="UP000297861">
    <property type="component" value="Unassembled WGS sequence"/>
</dbReference>
<comment type="caution">
    <text evidence="1">The sequence shown here is derived from an EMBL/GenBank/DDBJ whole genome shotgun (WGS) entry which is preliminary data.</text>
</comment>
<reference evidence="1 2" key="1">
    <citation type="submission" date="2019-03" db="EMBL/GenBank/DDBJ databases">
        <title>San Antonio Military Medical Center submission to MRSN (WRAIR), pending publication.</title>
        <authorList>
            <person name="Blyth D.M."/>
            <person name="Mccarthy S.L."/>
            <person name="Schall S.E."/>
            <person name="Stam J.A."/>
            <person name="Ong A.C."/>
            <person name="Mcgann P.T."/>
        </authorList>
    </citation>
    <scope>NUCLEOTIDE SEQUENCE [LARGE SCALE GENOMIC DNA]</scope>
    <source>
        <strain evidence="1 2">MRSN571793</strain>
    </source>
</reference>
<name>A0A4Y8L485_9BACT</name>